<dbReference type="NCBIfam" id="TIGR02866">
    <property type="entry name" value="CoxB"/>
    <property type="match status" value="1"/>
</dbReference>
<keyword evidence="6 18" id="KW-0679">Respiratory chain</keyword>
<proteinExistence type="inferred from homology"/>
<feature type="transmembrane region" description="Helical" evidence="19">
    <location>
        <begin position="64"/>
        <end position="87"/>
    </location>
</feature>
<evidence type="ECO:0000256" key="14">
    <source>
        <dbReference type="ARBA" id="ARBA00023008"/>
    </source>
</evidence>
<evidence type="ECO:0000256" key="10">
    <source>
        <dbReference type="ARBA" id="ARBA00022842"/>
    </source>
</evidence>
<keyword evidence="8 18" id="KW-0479">Metal-binding</keyword>
<keyword evidence="11" id="KW-1278">Translocase</keyword>
<evidence type="ECO:0000256" key="2">
    <source>
        <dbReference type="ARBA" id="ARBA00007866"/>
    </source>
</evidence>
<evidence type="ECO:0000256" key="4">
    <source>
        <dbReference type="ARBA" id="ARBA00015946"/>
    </source>
</evidence>
<evidence type="ECO:0000256" key="16">
    <source>
        <dbReference type="ARBA" id="ARBA00023136"/>
    </source>
</evidence>
<dbReference type="Gene3D" id="1.10.287.90">
    <property type="match status" value="1"/>
</dbReference>
<comment type="function">
    <text evidence="18">Component of the cytochrome c oxidase, the last enzyme in the mitochondrial electron transport chain which drives oxidative phosphorylation. The respiratory chain contains 3 multisubunit complexes succinate dehydrogenase (complex II, CII), ubiquinol-cytochrome c oxidoreductase (cytochrome b-c1 complex, complex III, CIII) and cytochrome c oxidase (complex IV, CIV), that cooperate to transfer electrons derived from NADH and succinate to molecular oxygen, creating an electrochemical gradient over the inner membrane that drives transmembrane transport and the ATP synthase. Cytochrome c oxidase is the component of the respiratory chain that catalyzes the reduction of oxygen to water. Electrons originating from reduced cytochrome c in the intermembrane space (IMS) are transferred via the dinuclear copper A center (CU(A)) of subunit 2 and heme A of subunit 1 to the active site in subunit 1, a binuclear center (BNC) formed by heme A3 and copper B (CU(B)). The BNC reduces molecular oxygen to 2 water molecules using 4 electrons from cytochrome c in the IMS and 4 protons from the mitochondrial matrix.</text>
</comment>
<dbReference type="PANTHER" id="PTHR22888">
    <property type="entry name" value="CYTOCHROME C OXIDASE, SUBUNIT II"/>
    <property type="match status" value="1"/>
</dbReference>
<evidence type="ECO:0000256" key="12">
    <source>
        <dbReference type="ARBA" id="ARBA00022982"/>
    </source>
</evidence>
<accession>A0A3Q8LXG6</accession>
<dbReference type="InterPro" id="IPR036257">
    <property type="entry name" value="Cyt_c_oxidase_su2_TM_sf"/>
</dbReference>
<evidence type="ECO:0000256" key="17">
    <source>
        <dbReference type="ARBA" id="ARBA00049512"/>
    </source>
</evidence>
<evidence type="ECO:0000256" key="6">
    <source>
        <dbReference type="ARBA" id="ARBA00022660"/>
    </source>
</evidence>
<keyword evidence="5 18" id="KW-0813">Transport</keyword>
<evidence type="ECO:0000259" key="20">
    <source>
        <dbReference type="PROSITE" id="PS50857"/>
    </source>
</evidence>
<evidence type="ECO:0000256" key="3">
    <source>
        <dbReference type="ARBA" id="ARBA00011164"/>
    </source>
</evidence>
<comment type="cofactor">
    <cofactor evidence="18">
        <name>Cu cation</name>
        <dbReference type="ChEBI" id="CHEBI:23378"/>
    </cofactor>
    <text evidence="18">Binds a copper A center.</text>
</comment>
<comment type="subunit">
    <text evidence="3">Component of the cytochrome c oxidase (complex IV, CIV), a multisubunit enzyme composed of a catalytic core of 3 subunits and several supernumerary subunits. The complex exists as a monomer or a dimer and forms supercomplexes (SCs) in the inner mitochondrial membrane with ubiquinol-cytochrome c oxidoreductase (cytochrome b-c1 complex, complex III, CIII).</text>
</comment>
<dbReference type="InterPro" id="IPR008972">
    <property type="entry name" value="Cupredoxin"/>
</dbReference>
<evidence type="ECO:0000256" key="11">
    <source>
        <dbReference type="ARBA" id="ARBA00022967"/>
    </source>
</evidence>
<dbReference type="Gene3D" id="2.60.40.420">
    <property type="entry name" value="Cupredoxins - blue copper proteins"/>
    <property type="match status" value="1"/>
</dbReference>
<dbReference type="GO" id="GO:0005507">
    <property type="term" value="F:copper ion binding"/>
    <property type="evidence" value="ECO:0007669"/>
    <property type="project" value="InterPro"/>
</dbReference>
<gene>
    <name evidence="22" type="primary">COX2</name>
</gene>
<dbReference type="PROSITE" id="PS50857">
    <property type="entry name" value="COX2_CUA"/>
    <property type="match status" value="1"/>
</dbReference>
<dbReference type="GO" id="GO:0016491">
    <property type="term" value="F:oxidoreductase activity"/>
    <property type="evidence" value="ECO:0007669"/>
    <property type="project" value="InterPro"/>
</dbReference>
<keyword evidence="10" id="KW-0460">Magnesium</keyword>
<evidence type="ECO:0000256" key="5">
    <source>
        <dbReference type="ARBA" id="ARBA00022448"/>
    </source>
</evidence>
<reference evidence="22" key="1">
    <citation type="submission" date="2018-05" db="EMBL/GenBank/DDBJ databases">
        <authorList>
            <person name="Li J."/>
        </authorList>
    </citation>
    <scope>NUCLEOTIDE SEQUENCE</scope>
</reference>
<dbReference type="PANTHER" id="PTHR22888:SF9">
    <property type="entry name" value="CYTOCHROME C OXIDASE SUBUNIT 2"/>
    <property type="match status" value="1"/>
</dbReference>
<evidence type="ECO:0000256" key="9">
    <source>
        <dbReference type="ARBA" id="ARBA00022792"/>
    </source>
</evidence>
<dbReference type="InterPro" id="IPR002429">
    <property type="entry name" value="CcO_II-like_C"/>
</dbReference>
<evidence type="ECO:0000256" key="8">
    <source>
        <dbReference type="ARBA" id="ARBA00022723"/>
    </source>
</evidence>
<keyword evidence="9 18" id="KW-0999">Mitochondrion inner membrane</keyword>
<dbReference type="InterPro" id="IPR001505">
    <property type="entry name" value="Copper_CuA"/>
</dbReference>
<evidence type="ECO:0000256" key="7">
    <source>
        <dbReference type="ARBA" id="ARBA00022692"/>
    </source>
</evidence>
<dbReference type="Pfam" id="PF02790">
    <property type="entry name" value="COX2_TM"/>
    <property type="match status" value="1"/>
</dbReference>
<keyword evidence="15 18" id="KW-0496">Mitochondrion</keyword>
<evidence type="ECO:0000259" key="21">
    <source>
        <dbReference type="PROSITE" id="PS50999"/>
    </source>
</evidence>
<dbReference type="InterPro" id="IPR014222">
    <property type="entry name" value="Cyt_c_oxidase_su2"/>
</dbReference>
<keyword evidence="14 18" id="KW-0186">Copper</keyword>
<dbReference type="InterPro" id="IPR011759">
    <property type="entry name" value="Cyt_c_oxidase_su2_TM_dom"/>
</dbReference>
<evidence type="ECO:0000256" key="1">
    <source>
        <dbReference type="ARBA" id="ARBA00004448"/>
    </source>
</evidence>
<geneLocation type="mitochondrion" evidence="22"/>
<sequence length="224" mass="26167">MATWSMLSFQDTASPVMTQLMMFYDFVMIVVIMIMTVVGLIMMFMVSYKFTNKYMLQEQWVETIWTILPMLVMFVIVLPAFRTLYLLDDPFMSSLTLKTTGHQWYWSYEYSDFPNVEFDSYMVPKELSLNRLLDVDNNTILPVYTQVRVILSSTDVIHAWTVPALGIKSDAVPGRLNQVLFFIDRLGNYYGQCSEICGANHSFMPIKIESTFMKNFLSWLSHMF</sequence>
<dbReference type="GO" id="GO:0005743">
    <property type="term" value="C:mitochondrial inner membrane"/>
    <property type="evidence" value="ECO:0007669"/>
    <property type="project" value="UniProtKB-SubCell"/>
</dbReference>
<evidence type="ECO:0000256" key="15">
    <source>
        <dbReference type="ARBA" id="ARBA00023128"/>
    </source>
</evidence>
<organism evidence="22">
    <name type="scientific">Halice sp. JL-2018</name>
    <dbReference type="NCBI Taxonomy" id="2528348"/>
    <lineage>
        <taxon>Eukaryota</taxon>
        <taxon>Metazoa</taxon>
        <taxon>Ecdysozoa</taxon>
        <taxon>Arthropoda</taxon>
        <taxon>Crustacea</taxon>
        <taxon>Multicrustacea</taxon>
        <taxon>Malacostraca</taxon>
        <taxon>Eumalacostraca</taxon>
        <taxon>Peracarida</taxon>
        <taxon>Amphipoda</taxon>
        <taxon>Amphilochidea</taxon>
        <taxon>Lysianassida</taxon>
        <taxon>Synopiidira</taxon>
        <taxon>Dexaminoidea</taxon>
        <taxon>Pardaliscidae</taxon>
        <taxon>Halice</taxon>
    </lineage>
</organism>
<dbReference type="SUPFAM" id="SSF49503">
    <property type="entry name" value="Cupredoxins"/>
    <property type="match status" value="1"/>
</dbReference>
<keyword evidence="16 18" id="KW-0472">Membrane</keyword>
<dbReference type="Pfam" id="PF00116">
    <property type="entry name" value="COX2"/>
    <property type="match status" value="1"/>
</dbReference>
<evidence type="ECO:0000256" key="19">
    <source>
        <dbReference type="SAM" id="Phobius"/>
    </source>
</evidence>
<feature type="domain" description="Cytochrome oxidase subunit II copper A binding" evidence="20">
    <location>
        <begin position="92"/>
        <end position="222"/>
    </location>
</feature>
<dbReference type="GO" id="GO:0004129">
    <property type="term" value="F:cytochrome-c oxidase activity"/>
    <property type="evidence" value="ECO:0007669"/>
    <property type="project" value="UniProtKB-EC"/>
</dbReference>
<feature type="transmembrane region" description="Helical" evidence="19">
    <location>
        <begin position="21"/>
        <end position="44"/>
    </location>
</feature>
<dbReference type="InterPro" id="IPR034210">
    <property type="entry name" value="CcO_II_C"/>
</dbReference>
<reference evidence="22" key="2">
    <citation type="journal article" date="2019" name="Sci. Rep.">
        <title>Characterization of the mitochondrial genome of an ancient amphipod Halice sp. MT-2017 (Pardaliscidae) from 10,908 m in the Mariana Trench.</title>
        <authorList>
            <person name="Li J.Y."/>
            <person name="Zeng C."/>
            <person name="Yan G.Y."/>
            <person name="He L.S."/>
        </authorList>
    </citation>
    <scope>NUCLEOTIDE SEQUENCE</scope>
</reference>
<evidence type="ECO:0000256" key="18">
    <source>
        <dbReference type="RuleBase" id="RU000457"/>
    </source>
</evidence>
<dbReference type="FunFam" id="2.60.40.420:FF:000001">
    <property type="entry name" value="Cytochrome c oxidase subunit 2"/>
    <property type="match status" value="1"/>
</dbReference>
<keyword evidence="13 19" id="KW-1133">Transmembrane helix</keyword>
<dbReference type="PROSITE" id="PS50999">
    <property type="entry name" value="COX2_TM"/>
    <property type="match status" value="1"/>
</dbReference>
<keyword evidence="7 18" id="KW-0812">Transmembrane</keyword>
<dbReference type="AlphaFoldDB" id="A0A3Q8LXG6"/>
<evidence type="ECO:0000256" key="13">
    <source>
        <dbReference type="ARBA" id="ARBA00022989"/>
    </source>
</evidence>
<name>A0A3Q8LXG6_9CRUS</name>
<feature type="domain" description="Cytochrome oxidase subunit II transmembrane region profile" evidence="21">
    <location>
        <begin position="1"/>
        <end position="91"/>
    </location>
</feature>
<dbReference type="PROSITE" id="PS00078">
    <property type="entry name" value="COX2"/>
    <property type="match status" value="1"/>
</dbReference>
<evidence type="ECO:0000313" key="22">
    <source>
        <dbReference type="EMBL" id="AZH08540.1"/>
    </source>
</evidence>
<comment type="similarity">
    <text evidence="2 18">Belongs to the cytochrome c oxidase subunit 2 family.</text>
</comment>
<comment type="catalytic activity">
    <reaction evidence="17">
        <text>4 Fe(II)-[cytochrome c] + O2 + 8 H(+)(in) = 4 Fe(III)-[cytochrome c] + 2 H2O + 4 H(+)(out)</text>
        <dbReference type="Rhea" id="RHEA:11436"/>
        <dbReference type="Rhea" id="RHEA-COMP:10350"/>
        <dbReference type="Rhea" id="RHEA-COMP:14399"/>
        <dbReference type="ChEBI" id="CHEBI:15377"/>
        <dbReference type="ChEBI" id="CHEBI:15378"/>
        <dbReference type="ChEBI" id="CHEBI:15379"/>
        <dbReference type="ChEBI" id="CHEBI:29033"/>
        <dbReference type="ChEBI" id="CHEBI:29034"/>
        <dbReference type="EC" id="7.1.1.9"/>
    </reaction>
    <physiologicalReaction direction="left-to-right" evidence="17">
        <dbReference type="Rhea" id="RHEA:11437"/>
    </physiologicalReaction>
</comment>
<dbReference type="PRINTS" id="PR01166">
    <property type="entry name" value="CYCOXIDASEII"/>
</dbReference>
<dbReference type="CDD" id="cd13912">
    <property type="entry name" value="CcO_II_C"/>
    <property type="match status" value="1"/>
</dbReference>
<dbReference type="SUPFAM" id="SSF81464">
    <property type="entry name" value="Cytochrome c oxidase subunit II-like, transmembrane region"/>
    <property type="match status" value="1"/>
</dbReference>
<protein>
    <recommendedName>
        <fullName evidence="4 18">Cytochrome c oxidase subunit 2</fullName>
    </recommendedName>
</protein>
<comment type="subcellular location">
    <subcellularLocation>
        <location evidence="1 18">Mitochondrion inner membrane</location>
        <topology evidence="1 18">Multi-pass membrane protein</topology>
    </subcellularLocation>
</comment>
<dbReference type="GO" id="GO:0042773">
    <property type="term" value="P:ATP synthesis coupled electron transport"/>
    <property type="evidence" value="ECO:0007669"/>
    <property type="project" value="TreeGrafter"/>
</dbReference>
<keyword evidence="12 18" id="KW-0249">Electron transport</keyword>
<dbReference type="InterPro" id="IPR045187">
    <property type="entry name" value="CcO_II"/>
</dbReference>
<dbReference type="EMBL" id="MH294484">
    <property type="protein sequence ID" value="AZH08540.1"/>
    <property type="molecule type" value="Genomic_DNA"/>
</dbReference>